<dbReference type="AlphaFoldDB" id="A0AAU7V5Q9"/>
<reference evidence="1" key="1">
    <citation type="submission" date="2023-08" db="EMBL/GenBank/DDBJ databases">
        <title>The novel hydrolase IpcH responsible for the initial isoprocarb degradation step in Rhodococcus sp. D-6.</title>
        <authorList>
            <person name="Zhu Q."/>
        </authorList>
    </citation>
    <scope>NUCLEOTIDE SEQUENCE</scope>
    <source>
        <strain evidence="1">D-6</strain>
        <plasmid evidence="1">p2-D-6</plasmid>
    </source>
</reference>
<protein>
    <submittedName>
        <fullName evidence="1">Uncharacterized protein</fullName>
    </submittedName>
</protein>
<sequence>MSANTLTPYFDDDNHVPAITWADGQHKRRKAQSALATSVIASLERSGKWAQWQEVEPRLAGFASLEEVREAWRRRDERCYQVVAGLTALGSRRGADDDDAALAVAVLLEDGVNRVTMTLTDVWELDDVNAAVWEEVKGAEPQLGSHAARYLLQRARQRLSRPAAGMVSRIDTTSLEARIQTNNALSLGLHSDGVGREDRDRDLLIAVPDVEDPVEDLADLLTWATGVGVIGTEDVDLLVELIAAENDGLGREEAQRVVGERHGVTMRTIRRRTTRAAERLQEAAAKYLAAIA</sequence>
<dbReference type="RefSeq" id="WP_350247779.1">
    <property type="nucleotide sequence ID" value="NZ_CP132972.1"/>
</dbReference>
<accession>A0AAU7V5Q9</accession>
<gene>
    <name evidence="1" type="ORF">RBB84_25190</name>
</gene>
<dbReference type="KEGG" id="rhox:RBB84_25190"/>
<keyword evidence="1" id="KW-0614">Plasmid</keyword>
<organism evidence="1">
    <name type="scientific">Rhodococcus sp. D-6</name>
    <dbReference type="NCBI Taxonomy" id="1387842"/>
    <lineage>
        <taxon>Bacteria</taxon>
        <taxon>Bacillati</taxon>
        <taxon>Actinomycetota</taxon>
        <taxon>Actinomycetes</taxon>
        <taxon>Mycobacteriales</taxon>
        <taxon>Nocardiaceae</taxon>
        <taxon>Rhodococcus</taxon>
    </lineage>
</organism>
<dbReference type="EMBL" id="CP132972">
    <property type="protein sequence ID" value="XBW07004.1"/>
    <property type="molecule type" value="Genomic_DNA"/>
</dbReference>
<name>A0AAU7V5Q9_9NOCA</name>
<evidence type="ECO:0000313" key="1">
    <source>
        <dbReference type="EMBL" id="XBW07004.1"/>
    </source>
</evidence>
<geneLocation type="plasmid" evidence="1">
    <name>p2-D-6</name>
</geneLocation>
<proteinExistence type="predicted"/>